<dbReference type="InterPro" id="IPR024943">
    <property type="entry name" value="Enhancer_polycomb"/>
</dbReference>
<feature type="transmembrane region" description="Helical" evidence="8">
    <location>
        <begin position="764"/>
        <end position="787"/>
    </location>
</feature>
<dbReference type="InterPro" id="IPR019542">
    <property type="entry name" value="Enhancer_polycomb-like_N"/>
</dbReference>
<keyword evidence="4 6" id="KW-0804">Transcription</keyword>
<feature type="region of interest" description="Disordered" evidence="7">
    <location>
        <begin position="219"/>
        <end position="326"/>
    </location>
</feature>
<evidence type="ECO:0000256" key="8">
    <source>
        <dbReference type="SAM" id="Phobius"/>
    </source>
</evidence>
<feature type="region of interest" description="Disordered" evidence="7">
    <location>
        <begin position="579"/>
        <end position="616"/>
    </location>
</feature>
<feature type="region of interest" description="Disordered" evidence="7">
    <location>
        <begin position="491"/>
        <end position="524"/>
    </location>
</feature>
<feature type="compositionally biased region" description="Gly residues" evidence="7">
    <location>
        <begin position="498"/>
        <end position="509"/>
    </location>
</feature>
<reference evidence="10 11" key="1">
    <citation type="submission" date="2019-05" db="EMBL/GenBank/DDBJ databases">
        <title>Another draft genome of Portunus trituberculatus and its Hox gene families provides insights of decapod evolution.</title>
        <authorList>
            <person name="Jeong J.-H."/>
            <person name="Song I."/>
            <person name="Kim S."/>
            <person name="Choi T."/>
            <person name="Kim D."/>
            <person name="Ryu S."/>
            <person name="Kim W."/>
        </authorList>
    </citation>
    <scope>NUCLEOTIDE SEQUENCE [LARGE SCALE GENOMIC DNA]</scope>
    <source>
        <tissue evidence="10">Muscle</tissue>
    </source>
</reference>
<evidence type="ECO:0000256" key="5">
    <source>
        <dbReference type="ARBA" id="ARBA00023242"/>
    </source>
</evidence>
<dbReference type="Pfam" id="PF10513">
    <property type="entry name" value="EPL1"/>
    <property type="match status" value="1"/>
</dbReference>
<dbReference type="GO" id="GO:0035267">
    <property type="term" value="C:NuA4 histone acetyltransferase complex"/>
    <property type="evidence" value="ECO:0007669"/>
    <property type="project" value="InterPro"/>
</dbReference>
<accession>A0A5B7CFZ5</accession>
<evidence type="ECO:0000256" key="4">
    <source>
        <dbReference type="ARBA" id="ARBA00023163"/>
    </source>
</evidence>
<dbReference type="Gene3D" id="1.20.120.540">
    <property type="entry name" value="Voltage-gated potassium channels"/>
    <property type="match status" value="1"/>
</dbReference>
<keyword evidence="8" id="KW-0472">Membrane</keyword>
<comment type="subcellular location">
    <subcellularLocation>
        <location evidence="1 6">Nucleus</location>
    </subcellularLocation>
</comment>
<organism evidence="10 11">
    <name type="scientific">Portunus trituberculatus</name>
    <name type="common">Swimming crab</name>
    <name type="synonym">Neptunus trituberculatus</name>
    <dbReference type="NCBI Taxonomy" id="210409"/>
    <lineage>
        <taxon>Eukaryota</taxon>
        <taxon>Metazoa</taxon>
        <taxon>Ecdysozoa</taxon>
        <taxon>Arthropoda</taxon>
        <taxon>Crustacea</taxon>
        <taxon>Multicrustacea</taxon>
        <taxon>Malacostraca</taxon>
        <taxon>Eumalacostraca</taxon>
        <taxon>Eucarida</taxon>
        <taxon>Decapoda</taxon>
        <taxon>Pleocyemata</taxon>
        <taxon>Brachyura</taxon>
        <taxon>Eubrachyura</taxon>
        <taxon>Portunoidea</taxon>
        <taxon>Portunidae</taxon>
        <taxon>Portuninae</taxon>
        <taxon>Portunus</taxon>
    </lineage>
</organism>
<dbReference type="SUPFAM" id="SSF103473">
    <property type="entry name" value="MFS general substrate transporter"/>
    <property type="match status" value="1"/>
</dbReference>
<dbReference type="GO" id="GO:0005634">
    <property type="term" value="C:nucleus"/>
    <property type="evidence" value="ECO:0007669"/>
    <property type="project" value="UniProtKB-SubCell"/>
</dbReference>
<keyword evidence="5 6" id="KW-0539">Nucleus</keyword>
<feature type="compositionally biased region" description="Basic residues" evidence="7">
    <location>
        <begin position="250"/>
        <end position="263"/>
    </location>
</feature>
<keyword evidence="11" id="KW-1185">Reference proteome</keyword>
<dbReference type="InterPro" id="IPR036259">
    <property type="entry name" value="MFS_trans_sf"/>
</dbReference>
<dbReference type="InterPro" id="IPR027378">
    <property type="entry name" value="Nucleotide_channel_N"/>
</dbReference>
<comment type="similarity">
    <text evidence="2 6">Belongs to the enhancer of polycomb family.</text>
</comment>
<dbReference type="GO" id="GO:0006357">
    <property type="term" value="P:regulation of transcription by RNA polymerase II"/>
    <property type="evidence" value="ECO:0007669"/>
    <property type="project" value="InterPro"/>
</dbReference>
<dbReference type="AlphaFoldDB" id="A0A5B7CFZ5"/>
<evidence type="ECO:0000256" key="7">
    <source>
        <dbReference type="SAM" id="MobiDB-lite"/>
    </source>
</evidence>
<feature type="compositionally biased region" description="Pro residues" evidence="7">
    <location>
        <begin position="273"/>
        <end position="288"/>
    </location>
</feature>
<dbReference type="OrthoDB" id="435275at2759"/>
<feature type="compositionally biased region" description="Polar residues" evidence="7">
    <location>
        <begin position="639"/>
        <end position="658"/>
    </location>
</feature>
<dbReference type="Proteomes" id="UP000324222">
    <property type="component" value="Unassembled WGS sequence"/>
</dbReference>
<sequence length="841" mass="90348">MSKFRARQLDASKPIPVYMQEDIPDFAEFNAINRTVPQMPTGMEKEEETEHHLQQAIFHQRVIPVPEVYEWGAEDPSVLDRMYPPNYKAPRQLIHIHPFSADQDIPEYDMDSEDEEWLNQHAAKGEVPLTNLQFEEMMDRLEKASGLKAVTLQEAKVLLKDDDDLIIAVYDYWLNKRLRLTHALIPQVQDFSGSLLAEVSTPRTQRPAFAPLFSNHQLSSGTASASATSSGSWVKVAPMSHSSKEDGKRDRRTYKKRPRRHHTQISSSASSTPPTPQLTPTYNHPPDPYTIAATYPQDPLGYAPPSSEDEVASPSQSEAEEENEPDGVFTFRRKKYTNYHAPREGNWPWVSPDEGGGGDPRFRFSLTSLSYPTRRCVGFARRRRGRGGRPHFCPRSPPEDNDTDVEIDVETVGVPVTLTPDVSLNSASSPEELNLTAALPSSVFISAEIMEGDAAGNITELEVSIPSELDTLLDSDSGVLLEENLEVDLVTENSNGTRSGGGSGGGGVNDGSNPSGGVTLDDLSNSEWASNFSSTSDRLQQHSVDFTTQPTSKFVTLDSTNTLPLAVSGLQLSTSNVTGDEIHSSTFPSSSSSSSATSSSLTSTSSSSSTSLPTSSATSLSNSLLCASSNAISDKVGSECSNSDGSKVKTSAHQESSSADALNVSSGLLLSNNKNNGSNVISSATTNNLVSQKFFASSTRTNDSLPNSESNSSATVLTNGPSNSFDGSKCAKGPSCLPVAALGQVCAARSTPLAHYEVQRRTEWSLFLEGLVLSSVHWGWLFAALLADPLMDRAGVGVVLAVSMGASGLVGLLTHAASLGGPWALLGLRVVQGIVQVCSRT</sequence>
<keyword evidence="8" id="KW-0812">Transmembrane</keyword>
<proteinExistence type="inferred from homology"/>
<feature type="compositionally biased region" description="Low complexity" evidence="7">
    <location>
        <begin position="219"/>
        <end position="232"/>
    </location>
</feature>
<evidence type="ECO:0000259" key="9">
    <source>
        <dbReference type="Pfam" id="PF10513"/>
    </source>
</evidence>
<evidence type="ECO:0000313" key="11">
    <source>
        <dbReference type="Proteomes" id="UP000324222"/>
    </source>
</evidence>
<feature type="compositionally biased region" description="Low complexity" evidence="7">
    <location>
        <begin position="584"/>
        <end position="616"/>
    </location>
</feature>
<dbReference type="EMBL" id="VSRR010000021">
    <property type="protein sequence ID" value="MPC08200.1"/>
    <property type="molecule type" value="Genomic_DNA"/>
</dbReference>
<evidence type="ECO:0000256" key="6">
    <source>
        <dbReference type="RuleBase" id="RU361124"/>
    </source>
</evidence>
<name>A0A5B7CFZ5_PORTR</name>
<feature type="region of interest" description="Disordered" evidence="7">
    <location>
        <begin position="637"/>
        <end position="658"/>
    </location>
</feature>
<keyword evidence="8" id="KW-1133">Transmembrane helix</keyword>
<dbReference type="PANTHER" id="PTHR14898">
    <property type="entry name" value="ENHANCER OF POLYCOMB"/>
    <property type="match status" value="1"/>
</dbReference>
<feature type="transmembrane region" description="Helical" evidence="8">
    <location>
        <begin position="794"/>
        <end position="817"/>
    </location>
</feature>
<comment type="caution">
    <text evidence="10">The sequence shown here is derived from an EMBL/GenBank/DDBJ whole genome shotgun (WGS) entry which is preliminary data.</text>
</comment>
<feature type="domain" description="Enhancer of polycomb-like N-terminal" evidence="9">
    <location>
        <begin position="5"/>
        <end position="143"/>
    </location>
</feature>
<protein>
    <recommendedName>
        <fullName evidence="6">Enhancer of polycomb-like protein</fullName>
    </recommendedName>
</protein>
<evidence type="ECO:0000256" key="2">
    <source>
        <dbReference type="ARBA" id="ARBA00008035"/>
    </source>
</evidence>
<feature type="region of interest" description="Disordered" evidence="7">
    <location>
        <begin position="699"/>
        <end position="718"/>
    </location>
</feature>
<evidence type="ECO:0000256" key="1">
    <source>
        <dbReference type="ARBA" id="ARBA00004123"/>
    </source>
</evidence>
<evidence type="ECO:0000256" key="3">
    <source>
        <dbReference type="ARBA" id="ARBA00023015"/>
    </source>
</evidence>
<gene>
    <name evidence="10" type="primary">EPC1</name>
    <name evidence="10" type="ORF">E2C01_000777</name>
</gene>
<keyword evidence="3 6" id="KW-0805">Transcription regulation</keyword>
<evidence type="ECO:0000313" key="10">
    <source>
        <dbReference type="EMBL" id="MPC08200.1"/>
    </source>
</evidence>